<sequence length="365" mass="41781">MNLRWKWFVSLGMLVLCVMLIGHWFIKQKNGFFIEHSSKKQASTSSESKSKETINQLIEEAHFQGTALIIHQGQIFYQQSYGYADARTKVPNKNDSLYPIASLQKIITGSLILELVKEDQLTLDTTLDHFYPEIDLSQTITIQQLLNHNSGIFMEEKEPEELLSDQDSQLENALNTLSTTSNKEFLYTNGNYTLLAGIISKLTGQTYEEVVQKRVINKLALRHTYFWDQVPKNEPLPKPYFYMGQDYQADPFPASEKLFSSLLGAGNLYMSTEDFWVFIQSLANGQLFEQKEYAQLASTEQKGYQAGLFYFDDLKYSEGNLGGYDTVIYGDQKNQNLVILFANQPAYDGMNELSETIYHTLLDVN</sequence>
<dbReference type="EMBL" id="CP013655">
    <property type="protein sequence ID" value="ALS37876.1"/>
    <property type="molecule type" value="Genomic_DNA"/>
</dbReference>
<accession>A0A0U2VX71</accession>
<keyword evidence="5" id="KW-0378">Hydrolase</keyword>
<comment type="subcellular location">
    <subcellularLocation>
        <location evidence="1">Membrane</location>
    </subcellularLocation>
</comment>
<dbReference type="Gene3D" id="3.40.710.10">
    <property type="entry name" value="DD-peptidase/beta-lactamase superfamily"/>
    <property type="match status" value="1"/>
</dbReference>
<evidence type="ECO:0000256" key="1">
    <source>
        <dbReference type="ARBA" id="ARBA00004370"/>
    </source>
</evidence>
<dbReference type="KEGG" id="erx:ATZ35_12170"/>
<feature type="domain" description="Beta-lactamase-related" evidence="4">
    <location>
        <begin position="53"/>
        <end position="346"/>
    </location>
</feature>
<evidence type="ECO:0000259" key="4">
    <source>
        <dbReference type="Pfam" id="PF00144"/>
    </source>
</evidence>
<evidence type="ECO:0000256" key="2">
    <source>
        <dbReference type="ARBA" id="ARBA00023136"/>
    </source>
</evidence>
<reference evidence="6" key="1">
    <citation type="submission" date="2015-12" db="EMBL/GenBank/DDBJ databases">
        <authorList>
            <person name="Lauer A."/>
            <person name="Humrighouse B."/>
            <person name="Loparev V."/>
            <person name="Shewmaker P.L."/>
            <person name="Whitney A.M."/>
            <person name="McLaughlin R.W."/>
        </authorList>
    </citation>
    <scope>NUCLEOTIDE SEQUENCE [LARGE SCALE GENOMIC DNA]</scope>
    <source>
        <strain evidence="6">LMG 26678</strain>
    </source>
</reference>
<keyword evidence="3" id="KW-1133">Transmembrane helix</keyword>
<dbReference type="SUPFAM" id="SSF56601">
    <property type="entry name" value="beta-lactamase/transpeptidase-like"/>
    <property type="match status" value="1"/>
</dbReference>
<name>A0A0U2VX71_9ENTE</name>
<keyword evidence="3" id="KW-0812">Transmembrane</keyword>
<dbReference type="AlphaFoldDB" id="A0A0U2VX71"/>
<dbReference type="Proteomes" id="UP000067523">
    <property type="component" value="Chromosome"/>
</dbReference>
<feature type="transmembrane region" description="Helical" evidence="3">
    <location>
        <begin position="7"/>
        <end position="26"/>
    </location>
</feature>
<dbReference type="InterPro" id="IPR012338">
    <property type="entry name" value="Beta-lactam/transpept-like"/>
</dbReference>
<protein>
    <submittedName>
        <fullName evidence="5">Serine hydrolase</fullName>
    </submittedName>
</protein>
<dbReference type="STRING" id="118060.ATZ35_12170"/>
<evidence type="ECO:0000256" key="3">
    <source>
        <dbReference type="SAM" id="Phobius"/>
    </source>
</evidence>
<keyword evidence="6" id="KW-1185">Reference proteome</keyword>
<dbReference type="GO" id="GO:0016020">
    <property type="term" value="C:membrane"/>
    <property type="evidence" value="ECO:0007669"/>
    <property type="project" value="UniProtKB-SubCell"/>
</dbReference>
<dbReference type="Pfam" id="PF00144">
    <property type="entry name" value="Beta-lactamase"/>
    <property type="match status" value="1"/>
</dbReference>
<dbReference type="RefSeq" id="WP_208927490.1">
    <property type="nucleotide sequence ID" value="NZ_CP013655.1"/>
</dbReference>
<evidence type="ECO:0000313" key="5">
    <source>
        <dbReference type="EMBL" id="ALS37876.1"/>
    </source>
</evidence>
<dbReference type="PANTHER" id="PTHR46825">
    <property type="entry name" value="D-ALANYL-D-ALANINE-CARBOXYPEPTIDASE/ENDOPEPTIDASE AMPH"/>
    <property type="match status" value="1"/>
</dbReference>
<evidence type="ECO:0000313" key="6">
    <source>
        <dbReference type="Proteomes" id="UP000067523"/>
    </source>
</evidence>
<gene>
    <name evidence="5" type="ORF">ATZ35_12170</name>
</gene>
<dbReference type="GO" id="GO:0016787">
    <property type="term" value="F:hydrolase activity"/>
    <property type="evidence" value="ECO:0007669"/>
    <property type="project" value="UniProtKB-KW"/>
</dbReference>
<proteinExistence type="predicted"/>
<organism evidence="5 6">
    <name type="scientific">Enterococcus rotai</name>
    <dbReference type="NCBI Taxonomy" id="118060"/>
    <lineage>
        <taxon>Bacteria</taxon>
        <taxon>Bacillati</taxon>
        <taxon>Bacillota</taxon>
        <taxon>Bacilli</taxon>
        <taxon>Lactobacillales</taxon>
        <taxon>Enterococcaceae</taxon>
        <taxon>Enterococcus</taxon>
    </lineage>
</organism>
<keyword evidence="2 3" id="KW-0472">Membrane</keyword>
<dbReference type="InterPro" id="IPR050491">
    <property type="entry name" value="AmpC-like"/>
</dbReference>
<dbReference type="InterPro" id="IPR001466">
    <property type="entry name" value="Beta-lactam-related"/>
</dbReference>
<dbReference type="PANTHER" id="PTHR46825:SF11">
    <property type="entry name" value="PENICILLIN-BINDING PROTEIN 4"/>
    <property type="match status" value="1"/>
</dbReference>